<evidence type="ECO:0000313" key="3">
    <source>
        <dbReference type="Proteomes" id="UP000288805"/>
    </source>
</evidence>
<feature type="domain" description="Reverse transcriptase zinc-binding" evidence="1">
    <location>
        <begin position="22"/>
        <end position="59"/>
    </location>
</feature>
<gene>
    <name evidence="2" type="ORF">CK203_090049</name>
</gene>
<name>A0A438DY34_VITVI</name>
<reference evidence="2 3" key="1">
    <citation type="journal article" date="2018" name="PLoS Genet.">
        <title>Population sequencing reveals clonal diversity and ancestral inbreeding in the grapevine cultivar Chardonnay.</title>
        <authorList>
            <person name="Roach M.J."/>
            <person name="Johnson D.L."/>
            <person name="Bohlmann J."/>
            <person name="van Vuuren H.J."/>
            <person name="Jones S.J."/>
            <person name="Pretorius I.S."/>
            <person name="Schmidt S.A."/>
            <person name="Borneman A.R."/>
        </authorList>
    </citation>
    <scope>NUCLEOTIDE SEQUENCE [LARGE SCALE GENOMIC DNA]</scope>
    <source>
        <strain evidence="3">cv. Chardonnay</strain>
        <tissue evidence="2">Leaf</tissue>
    </source>
</reference>
<dbReference type="InterPro" id="IPR026960">
    <property type="entry name" value="RVT-Znf"/>
</dbReference>
<organism evidence="2 3">
    <name type="scientific">Vitis vinifera</name>
    <name type="common">Grape</name>
    <dbReference type="NCBI Taxonomy" id="29760"/>
    <lineage>
        <taxon>Eukaryota</taxon>
        <taxon>Viridiplantae</taxon>
        <taxon>Streptophyta</taxon>
        <taxon>Embryophyta</taxon>
        <taxon>Tracheophyta</taxon>
        <taxon>Spermatophyta</taxon>
        <taxon>Magnoliopsida</taxon>
        <taxon>eudicotyledons</taxon>
        <taxon>Gunneridae</taxon>
        <taxon>Pentapetalae</taxon>
        <taxon>rosids</taxon>
        <taxon>Vitales</taxon>
        <taxon>Vitaceae</taxon>
        <taxon>Viteae</taxon>
        <taxon>Vitis</taxon>
    </lineage>
</organism>
<accession>A0A438DY34</accession>
<evidence type="ECO:0000313" key="2">
    <source>
        <dbReference type="EMBL" id="RVW40405.1"/>
    </source>
</evidence>
<comment type="caution">
    <text evidence="2">The sequence shown here is derived from an EMBL/GenBank/DDBJ whole genome shotgun (WGS) entry which is preliminary data.</text>
</comment>
<dbReference type="EMBL" id="QGNW01001459">
    <property type="protein sequence ID" value="RVW40405.1"/>
    <property type="molecule type" value="Genomic_DNA"/>
</dbReference>
<dbReference type="AlphaFoldDB" id="A0A438DY34"/>
<proteinExistence type="predicted"/>
<dbReference type="Pfam" id="PF13966">
    <property type="entry name" value="zf-RVT"/>
    <property type="match status" value="1"/>
</dbReference>
<dbReference type="Proteomes" id="UP000288805">
    <property type="component" value="Unassembled WGS sequence"/>
</dbReference>
<protein>
    <recommendedName>
        <fullName evidence="1">Reverse transcriptase zinc-binding domain-containing protein</fullName>
    </recommendedName>
</protein>
<sequence length="157" mass="18042">MHEAYQFGMEHGIKLMIGIELDQLQRRRYFLENRCFFCLSEVETVDHLFLHCAKTRVLWNLLFSLFGVSWILSCSVKETLLGWNGLFVDKVVKDTPRLGAARRHPLTPRLKVGDTPSRRRRLGAHLWQGATRSPDSPLARYAFSFSFSFSSPVAIGL</sequence>
<evidence type="ECO:0000259" key="1">
    <source>
        <dbReference type="Pfam" id="PF13966"/>
    </source>
</evidence>